<dbReference type="Proteomes" id="UP000688137">
    <property type="component" value="Unassembled WGS sequence"/>
</dbReference>
<dbReference type="OMA" id="IHKICEQ"/>
<comment type="caution">
    <text evidence="2">The sequence shown here is derived from an EMBL/GenBank/DDBJ whole genome shotgun (WGS) entry which is preliminary data.</text>
</comment>
<name>A0A8S1NZG6_PARPR</name>
<protein>
    <submittedName>
        <fullName evidence="2">Uncharacterized protein</fullName>
    </submittedName>
</protein>
<reference evidence="2" key="1">
    <citation type="submission" date="2021-01" db="EMBL/GenBank/DDBJ databases">
        <authorList>
            <consortium name="Genoscope - CEA"/>
            <person name="William W."/>
        </authorList>
    </citation>
    <scope>NUCLEOTIDE SEQUENCE</scope>
</reference>
<organism evidence="2 3">
    <name type="scientific">Paramecium primaurelia</name>
    <dbReference type="NCBI Taxonomy" id="5886"/>
    <lineage>
        <taxon>Eukaryota</taxon>
        <taxon>Sar</taxon>
        <taxon>Alveolata</taxon>
        <taxon>Ciliophora</taxon>
        <taxon>Intramacronucleata</taxon>
        <taxon>Oligohymenophorea</taxon>
        <taxon>Peniculida</taxon>
        <taxon>Parameciidae</taxon>
        <taxon>Paramecium</taxon>
    </lineage>
</organism>
<accession>A0A8S1NZG6</accession>
<feature type="compositionally biased region" description="Basic and acidic residues" evidence="1">
    <location>
        <begin position="159"/>
        <end position="174"/>
    </location>
</feature>
<dbReference type="AlphaFoldDB" id="A0A8S1NZG6"/>
<dbReference type="EMBL" id="CAJJDM010000101">
    <property type="protein sequence ID" value="CAD8095115.1"/>
    <property type="molecule type" value="Genomic_DNA"/>
</dbReference>
<evidence type="ECO:0000313" key="3">
    <source>
        <dbReference type="Proteomes" id="UP000688137"/>
    </source>
</evidence>
<feature type="region of interest" description="Disordered" evidence="1">
    <location>
        <begin position="141"/>
        <end position="204"/>
    </location>
</feature>
<gene>
    <name evidence="2" type="ORF">PPRIM_AZ9-3.1.T0980010</name>
</gene>
<sequence>MINIHKICEQLYPKFFYNFQIKNNQNSNLNNHQETLPSRPINQDQQYHFKQQSFRKVEEWQKQQDLLVKYSNQNNHFIPNYPQKIQTDLSSRYQMHYAQNKSIDQVKVKNEFQLKTNQTNQSVNLKTDVIEQPILSMKTKTKTEEIQKKSNLKRTRNQTVEKKTVKIQDKRKSISESPENQQQQTTKPPLPQIKNKKQQELNSFIQSQSGIETVDQFLQKAK</sequence>
<keyword evidence="3" id="KW-1185">Reference proteome</keyword>
<proteinExistence type="predicted"/>
<evidence type="ECO:0000256" key="1">
    <source>
        <dbReference type="SAM" id="MobiDB-lite"/>
    </source>
</evidence>
<evidence type="ECO:0000313" key="2">
    <source>
        <dbReference type="EMBL" id="CAD8095115.1"/>
    </source>
</evidence>